<dbReference type="RefSeq" id="WP_039467221.1">
    <property type="nucleotide sequence ID" value="NZ_JWLZ01000197.1"/>
</dbReference>
<dbReference type="PANTHER" id="PTHR21110:SF0">
    <property type="entry name" value="PHOSPHOPENTOMUTASE"/>
    <property type="match status" value="1"/>
</dbReference>
<dbReference type="InterPro" id="IPR017850">
    <property type="entry name" value="Alkaline_phosphatase_core_sf"/>
</dbReference>
<feature type="domain" description="Metalloenzyme" evidence="4">
    <location>
        <begin position="3"/>
        <end position="394"/>
    </location>
</feature>
<evidence type="ECO:0000259" key="4">
    <source>
        <dbReference type="Pfam" id="PF01676"/>
    </source>
</evidence>
<dbReference type="InterPro" id="IPR006124">
    <property type="entry name" value="Metalloenzyme"/>
</dbReference>
<dbReference type="AlphaFoldDB" id="A0A0B9FZK4"/>
<reference evidence="5 6" key="1">
    <citation type="submission" date="2014-12" db="EMBL/GenBank/DDBJ databases">
        <title>Genome sequencing of Photobacterium gaetbulicola AD005a.</title>
        <authorList>
            <person name="Adrian T.G.S."/>
            <person name="Chan K.G."/>
        </authorList>
    </citation>
    <scope>NUCLEOTIDE SEQUENCE [LARGE SCALE GENOMIC DNA]</scope>
    <source>
        <strain evidence="5 6">AD005a</strain>
    </source>
</reference>
<dbReference type="Proteomes" id="UP000031278">
    <property type="component" value="Unassembled WGS sequence"/>
</dbReference>
<name>A0A0B9FZK4_9GAMM</name>
<dbReference type="InterPro" id="IPR010045">
    <property type="entry name" value="DeoB"/>
</dbReference>
<dbReference type="NCBIfam" id="NF009049">
    <property type="entry name" value="PRK12383.1"/>
    <property type="match status" value="1"/>
</dbReference>
<proteinExistence type="inferred from homology"/>
<dbReference type="CDD" id="cd16009">
    <property type="entry name" value="PPM"/>
    <property type="match status" value="1"/>
</dbReference>
<dbReference type="Pfam" id="PF01676">
    <property type="entry name" value="Metalloenzyme"/>
    <property type="match status" value="1"/>
</dbReference>
<dbReference type="GO" id="GO:0005829">
    <property type="term" value="C:cytosol"/>
    <property type="evidence" value="ECO:0007669"/>
    <property type="project" value="TreeGrafter"/>
</dbReference>
<dbReference type="GO" id="GO:0008973">
    <property type="term" value="F:phosphopentomutase activity"/>
    <property type="evidence" value="ECO:0007669"/>
    <property type="project" value="InterPro"/>
</dbReference>
<accession>A0A0B9FZK4</accession>
<dbReference type="GO" id="GO:0043094">
    <property type="term" value="P:metabolic compound salvage"/>
    <property type="evidence" value="ECO:0007669"/>
    <property type="project" value="InterPro"/>
</dbReference>
<dbReference type="InterPro" id="IPR024052">
    <property type="entry name" value="Phosphopentomutase_DeoB_cap_sf"/>
</dbReference>
<keyword evidence="3" id="KW-0464">Manganese</keyword>
<dbReference type="Gene3D" id="3.30.70.1250">
    <property type="entry name" value="Phosphopentomutase"/>
    <property type="match status" value="1"/>
</dbReference>
<comment type="caution">
    <text evidence="5">The sequence shown here is derived from an EMBL/GenBank/DDBJ whole genome shotgun (WGS) entry which is preliminary data.</text>
</comment>
<evidence type="ECO:0000313" key="5">
    <source>
        <dbReference type="EMBL" id="KHT61674.1"/>
    </source>
</evidence>
<evidence type="ECO:0000256" key="2">
    <source>
        <dbReference type="ARBA" id="ARBA00022723"/>
    </source>
</evidence>
<dbReference type="SUPFAM" id="SSF53649">
    <property type="entry name" value="Alkaline phosphatase-like"/>
    <property type="match status" value="1"/>
</dbReference>
<sequence>MTRFIVVVLDGFGIGEMPDVTESRPQDCGANTAAKLLDHFPLKRLPTLEKLGLINITGLTRSVMQPSPLANWGTAKLAHDGCDTFMGHQEIMGTQPKPPMIKPFQASIDSIEQALNQQGYQTERISRDSLQLLVVNGAVVIGDNLEADLGQVYNLTANFSHISFEEVKKIGQVVRGANAVSRNIAFGGFIPSMERVFHAIEIKKDQQGKPAYIGVNAPDSGAYDEGFQVVHLGYGVDAQVQVPHQLHQIGIHTYLYGKVADIVQNDSGTSYTSVVDTDEIFTLLLKDLDNHQGFFCANIQETDLSGHQQDPKRYWQILEKADRGLAAVIDTLVASDVLIVMADHGNDPFIGHTKHTREQVPLMVYSPGITGVQVGYRNTLADIGASAAAFFGANPPESGCSLLAPLKLEKEPHSF</sequence>
<dbReference type="GO" id="GO:0000287">
    <property type="term" value="F:magnesium ion binding"/>
    <property type="evidence" value="ECO:0007669"/>
    <property type="project" value="InterPro"/>
</dbReference>
<organism evidence="5 6">
    <name type="scientific">Photobacterium gaetbulicola</name>
    <dbReference type="NCBI Taxonomy" id="1295392"/>
    <lineage>
        <taxon>Bacteria</taxon>
        <taxon>Pseudomonadati</taxon>
        <taxon>Pseudomonadota</taxon>
        <taxon>Gammaproteobacteria</taxon>
        <taxon>Vibrionales</taxon>
        <taxon>Vibrionaceae</taxon>
        <taxon>Photobacterium</taxon>
    </lineage>
</organism>
<evidence type="ECO:0000256" key="3">
    <source>
        <dbReference type="ARBA" id="ARBA00023211"/>
    </source>
</evidence>
<dbReference type="PANTHER" id="PTHR21110">
    <property type="entry name" value="PHOSPHOPENTOMUTASE"/>
    <property type="match status" value="1"/>
</dbReference>
<dbReference type="Gene3D" id="3.40.720.10">
    <property type="entry name" value="Alkaline Phosphatase, subunit A"/>
    <property type="match status" value="1"/>
</dbReference>
<protein>
    <submittedName>
        <fullName evidence="5">Mutase</fullName>
    </submittedName>
</protein>
<dbReference type="GO" id="GO:0009117">
    <property type="term" value="P:nucleotide metabolic process"/>
    <property type="evidence" value="ECO:0007669"/>
    <property type="project" value="InterPro"/>
</dbReference>
<evidence type="ECO:0000313" key="6">
    <source>
        <dbReference type="Proteomes" id="UP000031278"/>
    </source>
</evidence>
<dbReference type="PIRSF" id="PIRSF001491">
    <property type="entry name" value="Ppentomutase"/>
    <property type="match status" value="1"/>
</dbReference>
<evidence type="ECO:0000256" key="1">
    <source>
        <dbReference type="ARBA" id="ARBA00010373"/>
    </source>
</evidence>
<comment type="similarity">
    <text evidence="1">Belongs to the phosphopentomutase family.</text>
</comment>
<keyword evidence="2" id="KW-0479">Metal-binding</keyword>
<dbReference type="EMBL" id="JWLZ01000197">
    <property type="protein sequence ID" value="KHT61674.1"/>
    <property type="molecule type" value="Genomic_DNA"/>
</dbReference>
<gene>
    <name evidence="5" type="ORF">RJ45_21415</name>
</gene>